<comment type="caution">
    <text evidence="11">The sequence shown here is derived from an EMBL/GenBank/DDBJ whole genome shotgun (WGS) entry which is preliminary data.</text>
</comment>
<protein>
    <recommendedName>
        <fullName evidence="10">M18 family aminopeptidase</fullName>
        <ecNumber evidence="10">3.4.11.-</ecNumber>
    </recommendedName>
</protein>
<evidence type="ECO:0000313" key="12">
    <source>
        <dbReference type="Proteomes" id="UP000004754"/>
    </source>
</evidence>
<accession>E6MFT4</accession>
<keyword evidence="4 9" id="KW-0645">Protease</keyword>
<dbReference type="PRINTS" id="PR00932">
    <property type="entry name" value="AMINO1PTASE"/>
</dbReference>
<name>E6MFT4_9FIRM</name>
<dbReference type="HOGENOM" id="CLU_590123_0_0_9"/>
<dbReference type="GO" id="GO:0005737">
    <property type="term" value="C:cytoplasm"/>
    <property type="evidence" value="ECO:0007669"/>
    <property type="project" value="UniProtKB-ARBA"/>
</dbReference>
<proteinExistence type="inferred from homology"/>
<dbReference type="AlphaFoldDB" id="E6MFT4"/>
<dbReference type="GO" id="GO:0008237">
    <property type="term" value="F:metallopeptidase activity"/>
    <property type="evidence" value="ECO:0007669"/>
    <property type="project" value="UniProtKB-KW"/>
</dbReference>
<dbReference type="NCBIfam" id="NF002600">
    <property type="entry name" value="PRK02256.1"/>
    <property type="match status" value="1"/>
</dbReference>
<dbReference type="eggNOG" id="COG1362">
    <property type="taxonomic scope" value="Bacteria"/>
</dbReference>
<evidence type="ECO:0000256" key="6">
    <source>
        <dbReference type="ARBA" id="ARBA00022801"/>
    </source>
</evidence>
<dbReference type="GO" id="GO:0008270">
    <property type="term" value="F:zinc ion binding"/>
    <property type="evidence" value="ECO:0007669"/>
    <property type="project" value="InterPro"/>
</dbReference>
<evidence type="ECO:0000256" key="5">
    <source>
        <dbReference type="ARBA" id="ARBA00022723"/>
    </source>
</evidence>
<evidence type="ECO:0000313" key="11">
    <source>
        <dbReference type="EMBL" id="EFV02079.1"/>
    </source>
</evidence>
<organism evidence="11 12">
    <name type="scientific">Pseudoramibacter alactolyticus ATCC 23263</name>
    <dbReference type="NCBI Taxonomy" id="887929"/>
    <lineage>
        <taxon>Bacteria</taxon>
        <taxon>Bacillati</taxon>
        <taxon>Bacillota</taxon>
        <taxon>Clostridia</taxon>
        <taxon>Eubacteriales</taxon>
        <taxon>Eubacteriaceae</taxon>
        <taxon>Pseudoramibacter</taxon>
    </lineage>
</organism>
<comment type="cofactor">
    <cofactor evidence="1 10">
        <name>Zn(2+)</name>
        <dbReference type="ChEBI" id="CHEBI:29105"/>
    </cofactor>
</comment>
<dbReference type="Pfam" id="PF02127">
    <property type="entry name" value="Peptidase_M18"/>
    <property type="match status" value="1"/>
</dbReference>
<dbReference type="PANTHER" id="PTHR28570">
    <property type="entry name" value="ASPARTYL AMINOPEPTIDASE"/>
    <property type="match status" value="1"/>
</dbReference>
<evidence type="ECO:0000256" key="10">
    <source>
        <dbReference type="RuleBase" id="RU004387"/>
    </source>
</evidence>
<evidence type="ECO:0000256" key="4">
    <source>
        <dbReference type="ARBA" id="ARBA00022670"/>
    </source>
</evidence>
<dbReference type="STRING" id="887929.HMP0721_0845"/>
<keyword evidence="6 9" id="KW-0378">Hydrolase</keyword>
<gene>
    <name evidence="11" type="ORF">HMP0721_0845</name>
</gene>
<dbReference type="GO" id="GO:0006508">
    <property type="term" value="P:proteolysis"/>
    <property type="evidence" value="ECO:0007669"/>
    <property type="project" value="UniProtKB-KW"/>
</dbReference>
<dbReference type="SUPFAM" id="SSF53187">
    <property type="entry name" value="Zn-dependent exopeptidases"/>
    <property type="match status" value="1"/>
</dbReference>
<dbReference type="OrthoDB" id="89722at2"/>
<evidence type="ECO:0000256" key="3">
    <source>
        <dbReference type="ARBA" id="ARBA00022438"/>
    </source>
</evidence>
<dbReference type="InterPro" id="IPR001948">
    <property type="entry name" value="Peptidase_M18"/>
</dbReference>
<dbReference type="EC" id="3.4.11.-" evidence="10"/>
<dbReference type="InterPro" id="IPR023358">
    <property type="entry name" value="Peptidase_M18_dom2"/>
</dbReference>
<dbReference type="PANTHER" id="PTHR28570:SF2">
    <property type="entry name" value="M18 FAMILY AMINOPEPTIDASE 1-RELATED"/>
    <property type="match status" value="1"/>
</dbReference>
<reference evidence="11 12" key="1">
    <citation type="submission" date="2010-12" db="EMBL/GenBank/DDBJ databases">
        <authorList>
            <person name="Muzny D."/>
            <person name="Qin X."/>
            <person name="Deng J."/>
            <person name="Jiang H."/>
            <person name="Liu Y."/>
            <person name="Qu J."/>
            <person name="Song X.-Z."/>
            <person name="Zhang L."/>
            <person name="Thornton R."/>
            <person name="Coyle M."/>
            <person name="Francisco L."/>
            <person name="Jackson L."/>
            <person name="Javaid M."/>
            <person name="Korchina V."/>
            <person name="Kovar C."/>
            <person name="Mata R."/>
            <person name="Mathew T."/>
            <person name="Ngo R."/>
            <person name="Nguyen L."/>
            <person name="Nguyen N."/>
            <person name="Okwuonu G."/>
            <person name="Ongeri F."/>
            <person name="Pham C."/>
            <person name="Simmons D."/>
            <person name="Wilczek-Boney K."/>
            <person name="Hale W."/>
            <person name="Jakkamsetti A."/>
            <person name="Pham P."/>
            <person name="Ruth R."/>
            <person name="San Lucas F."/>
            <person name="Warren J."/>
            <person name="Zhang J."/>
            <person name="Zhao Z."/>
            <person name="Zhou C."/>
            <person name="Zhu D."/>
            <person name="Lee S."/>
            <person name="Bess C."/>
            <person name="Blankenburg K."/>
            <person name="Forbes L."/>
            <person name="Fu Q."/>
            <person name="Gubbala S."/>
            <person name="Hirani K."/>
            <person name="Jayaseelan J.C."/>
            <person name="Lara F."/>
            <person name="Munidasa M."/>
            <person name="Palculict T."/>
            <person name="Patil S."/>
            <person name="Pu L.-L."/>
            <person name="Saada N."/>
            <person name="Tang L."/>
            <person name="Weissenberger G."/>
            <person name="Zhu Y."/>
            <person name="Hemphill L."/>
            <person name="Shang Y."/>
            <person name="Youmans B."/>
            <person name="Ayvaz T."/>
            <person name="Ross M."/>
            <person name="Santibanez J."/>
            <person name="Aqrawi P."/>
            <person name="Gross S."/>
            <person name="Joshi V."/>
            <person name="Fowler G."/>
            <person name="Nazareth L."/>
            <person name="Reid J."/>
            <person name="Worley K."/>
            <person name="Petrosino J."/>
            <person name="Highlander S."/>
            <person name="Gibbs R."/>
        </authorList>
    </citation>
    <scope>NUCLEOTIDE SEQUENCE [LARGE SCALE GENOMIC DNA]</scope>
    <source>
        <strain evidence="11 12">ATCC 23263</strain>
    </source>
</reference>
<keyword evidence="12" id="KW-1185">Reference proteome</keyword>
<keyword evidence="8 9" id="KW-0482">Metalloprotease</keyword>
<comment type="similarity">
    <text evidence="2 9">Belongs to the peptidase M18 family.</text>
</comment>
<evidence type="ECO:0000256" key="7">
    <source>
        <dbReference type="ARBA" id="ARBA00022833"/>
    </source>
</evidence>
<evidence type="ECO:0000256" key="2">
    <source>
        <dbReference type="ARBA" id="ARBA00008290"/>
    </source>
</evidence>
<keyword evidence="5 9" id="KW-0479">Metal-binding</keyword>
<dbReference type="SUPFAM" id="SSF101821">
    <property type="entry name" value="Aminopeptidase/glucanase lid domain"/>
    <property type="match status" value="1"/>
</dbReference>
<dbReference type="EMBL" id="AEQN01000014">
    <property type="protein sequence ID" value="EFV02079.1"/>
    <property type="molecule type" value="Genomic_DNA"/>
</dbReference>
<evidence type="ECO:0000256" key="9">
    <source>
        <dbReference type="RuleBase" id="RU004386"/>
    </source>
</evidence>
<keyword evidence="3 9" id="KW-0031">Aminopeptidase</keyword>
<dbReference type="Proteomes" id="UP000004754">
    <property type="component" value="Unassembled WGS sequence"/>
</dbReference>
<evidence type="ECO:0000256" key="8">
    <source>
        <dbReference type="ARBA" id="ARBA00023049"/>
    </source>
</evidence>
<dbReference type="Gene3D" id="3.40.630.10">
    <property type="entry name" value="Zn peptidases"/>
    <property type="match status" value="1"/>
</dbReference>
<sequence>MMSDEKTVYEKLSADFKWAWQNLEDGEDEAVAEYGEGYKNFLNRSKTERLCAKSAVALAEANGFKPLADYQAAGKLSAGDKVYVLHRNKSVMLFVMGRAPLADGMLIVGAHLDCPRLDLKPMPLYEDNNLAFFKTHYYGGIKKYQWLTIPLALYGTVVKKDGAAVDIAIGDGEGDPVFCITDLLPHLSQKQTQKRVAEAFEGEQLNPLIASTPLADEEDGKAVKATVLQLLNRQYDLTEDDFASAELEIVPAGKARDMGLDRSMVLSFGQDDRVCAYAAVRGILDAADAPKKTQAVILADKEEIGSYGNTGMQSRFFENQVAELIALQGSGDASLAVRRCLSHSYCLSADVTAAFDPNFAGTHDMTNASFVGKGVTLKKYGGARGKSGGSDANPEFLGQLRCCFDDAGVTWQLGEMGKIDLGGGGTIAYMLANYDIEVVDCGTPILSMHAPFEQCAKVDAYMTYKAYRAFFDYTWA</sequence>
<dbReference type="RefSeq" id="WP_006598269.1">
    <property type="nucleotide sequence ID" value="NZ_GL622359.1"/>
</dbReference>
<dbReference type="GO" id="GO:0004177">
    <property type="term" value="F:aminopeptidase activity"/>
    <property type="evidence" value="ECO:0007669"/>
    <property type="project" value="UniProtKB-KW"/>
</dbReference>
<keyword evidence="7 9" id="KW-0862">Zinc</keyword>
<dbReference type="Gene3D" id="2.30.250.10">
    <property type="entry name" value="Aminopeptidase i, Domain 2"/>
    <property type="match status" value="1"/>
</dbReference>
<evidence type="ECO:0000256" key="1">
    <source>
        <dbReference type="ARBA" id="ARBA00001947"/>
    </source>
</evidence>